<evidence type="ECO:0000256" key="8">
    <source>
        <dbReference type="ARBA" id="ARBA00023065"/>
    </source>
</evidence>
<feature type="transmembrane region" description="Helical" evidence="11">
    <location>
        <begin position="535"/>
        <end position="555"/>
    </location>
</feature>
<evidence type="ECO:0000256" key="4">
    <source>
        <dbReference type="ARBA" id="ARBA00022475"/>
    </source>
</evidence>
<keyword evidence="3 11" id="KW-0813">Transport</keyword>
<dbReference type="PRINTS" id="PR00252">
    <property type="entry name" value="NRIONCHANNEL"/>
</dbReference>
<dbReference type="FunFam" id="1.20.58.390:FF:000082">
    <property type="entry name" value="Glutamate-gated ChLoride channel"/>
    <property type="match status" value="1"/>
</dbReference>
<comment type="subcellular location">
    <subcellularLocation>
        <location evidence="2">Cell membrane</location>
    </subcellularLocation>
    <subcellularLocation>
        <location evidence="1">Membrane</location>
        <topology evidence="1">Multi-pass membrane protein</topology>
    </subcellularLocation>
</comment>
<keyword evidence="8 11" id="KW-0406">Ion transport</keyword>
<keyword evidence="5 11" id="KW-0812">Transmembrane</keyword>
<dbReference type="CDD" id="cd18993">
    <property type="entry name" value="LGIC_ECD_GluCl"/>
    <property type="match status" value="1"/>
</dbReference>
<dbReference type="InterPro" id="IPR036734">
    <property type="entry name" value="Neur_chan_lig-bd_sf"/>
</dbReference>
<dbReference type="WBParaSite" id="Gr19_v10_g5816.t1">
    <property type="protein sequence ID" value="Gr19_v10_g5816.t1"/>
    <property type="gene ID" value="Gr19_v10_g5816"/>
</dbReference>
<feature type="domain" description="Neurotransmitter-gated ion-channel transmembrane" evidence="13">
    <location>
        <begin position="312"/>
        <end position="553"/>
    </location>
</feature>
<dbReference type="InterPro" id="IPR006029">
    <property type="entry name" value="Neurotrans-gated_channel_TM"/>
</dbReference>
<feature type="transmembrane region" description="Helical" evidence="11">
    <location>
        <begin position="370"/>
        <end position="393"/>
    </location>
</feature>
<protein>
    <submittedName>
        <fullName evidence="15">Uncharacterized protein</fullName>
    </submittedName>
</protein>
<dbReference type="InterPro" id="IPR006028">
    <property type="entry name" value="GABAA/Glycine_rcpt"/>
</dbReference>
<keyword evidence="7 11" id="KW-1133">Transmembrane helix</keyword>
<dbReference type="InterPro" id="IPR018000">
    <property type="entry name" value="Neurotransmitter_ion_chnl_CS"/>
</dbReference>
<reference evidence="15" key="1">
    <citation type="submission" date="2022-11" db="UniProtKB">
        <authorList>
            <consortium name="WormBaseParasite"/>
        </authorList>
    </citation>
    <scope>IDENTIFICATION</scope>
</reference>
<accession>A0A914I1S7</accession>
<evidence type="ECO:0000313" key="15">
    <source>
        <dbReference type="WBParaSite" id="Gr19_v10_g5816.t1"/>
    </source>
</evidence>
<dbReference type="Pfam" id="PF02931">
    <property type="entry name" value="Neur_chan_LBD"/>
    <property type="match status" value="1"/>
</dbReference>
<evidence type="ECO:0000256" key="11">
    <source>
        <dbReference type="RuleBase" id="RU000687"/>
    </source>
</evidence>
<dbReference type="CDD" id="cd19062">
    <property type="entry name" value="LGIC_TM_GluCl"/>
    <property type="match status" value="1"/>
</dbReference>
<dbReference type="Gene3D" id="2.70.170.10">
    <property type="entry name" value="Neurotransmitter-gated ion-channel ligand-binding domain"/>
    <property type="match status" value="1"/>
</dbReference>
<feature type="domain" description="Neurotransmitter-gated ion-channel ligand-binding" evidence="12">
    <location>
        <begin position="95"/>
        <end position="303"/>
    </location>
</feature>
<evidence type="ECO:0000256" key="7">
    <source>
        <dbReference type="ARBA" id="ARBA00022989"/>
    </source>
</evidence>
<dbReference type="GO" id="GO:0004888">
    <property type="term" value="F:transmembrane signaling receptor activity"/>
    <property type="evidence" value="ECO:0007669"/>
    <property type="project" value="InterPro"/>
</dbReference>
<proteinExistence type="inferred from homology"/>
<dbReference type="Proteomes" id="UP000887572">
    <property type="component" value="Unplaced"/>
</dbReference>
<dbReference type="AlphaFoldDB" id="A0A914I1S7"/>
<keyword evidence="4" id="KW-1003">Cell membrane</keyword>
<dbReference type="GO" id="GO:0005230">
    <property type="term" value="F:extracellular ligand-gated monoatomic ion channel activity"/>
    <property type="evidence" value="ECO:0007669"/>
    <property type="project" value="InterPro"/>
</dbReference>
<dbReference type="InterPro" id="IPR006202">
    <property type="entry name" value="Neur_chan_lig-bd"/>
</dbReference>
<dbReference type="SUPFAM" id="SSF63712">
    <property type="entry name" value="Nicotinic receptor ligand binding domain-like"/>
    <property type="match status" value="1"/>
</dbReference>
<evidence type="ECO:0000256" key="2">
    <source>
        <dbReference type="ARBA" id="ARBA00004236"/>
    </source>
</evidence>
<evidence type="ECO:0000256" key="10">
    <source>
        <dbReference type="ARBA" id="ARBA00023303"/>
    </source>
</evidence>
<evidence type="ECO:0000256" key="1">
    <source>
        <dbReference type="ARBA" id="ARBA00004141"/>
    </source>
</evidence>
<dbReference type="InterPro" id="IPR006201">
    <property type="entry name" value="Neur_channel"/>
</dbReference>
<dbReference type="FunFam" id="2.70.170.10:FF:000045">
    <property type="entry name" value="Predicted protein"/>
    <property type="match status" value="1"/>
</dbReference>
<dbReference type="Pfam" id="PF02932">
    <property type="entry name" value="Neur_chan_memb"/>
    <property type="match status" value="1"/>
</dbReference>
<evidence type="ECO:0000313" key="14">
    <source>
        <dbReference type="Proteomes" id="UP000887572"/>
    </source>
</evidence>
<dbReference type="PRINTS" id="PR00253">
    <property type="entry name" value="GABAARECEPTR"/>
</dbReference>
<evidence type="ECO:0000256" key="9">
    <source>
        <dbReference type="ARBA" id="ARBA00023136"/>
    </source>
</evidence>
<dbReference type="InterPro" id="IPR044721">
    <property type="entry name" value="GluCl_TM"/>
</dbReference>
<feature type="transmembrane region" description="Helical" evidence="11">
    <location>
        <begin position="305"/>
        <end position="329"/>
    </location>
</feature>
<evidence type="ECO:0000256" key="3">
    <source>
        <dbReference type="ARBA" id="ARBA00022448"/>
    </source>
</evidence>
<evidence type="ECO:0000259" key="12">
    <source>
        <dbReference type="Pfam" id="PF02931"/>
    </source>
</evidence>
<dbReference type="GO" id="GO:0005886">
    <property type="term" value="C:plasma membrane"/>
    <property type="evidence" value="ECO:0007669"/>
    <property type="project" value="UniProtKB-SubCell"/>
</dbReference>
<dbReference type="InterPro" id="IPR036719">
    <property type="entry name" value="Neuro-gated_channel_TM_sf"/>
</dbReference>
<keyword evidence="10 11" id="KW-0407">Ion channel</keyword>
<dbReference type="PANTHER" id="PTHR18945">
    <property type="entry name" value="NEUROTRANSMITTER GATED ION CHANNEL"/>
    <property type="match status" value="1"/>
</dbReference>
<comment type="similarity">
    <text evidence="11">Belongs to the ligand-gated ion channel (TC 1.A.9) family.</text>
</comment>
<keyword evidence="9 11" id="KW-0472">Membrane</keyword>
<dbReference type="Gene3D" id="1.20.58.390">
    <property type="entry name" value="Neurotransmitter-gated ion-channel transmembrane domain"/>
    <property type="match status" value="1"/>
</dbReference>
<dbReference type="InterPro" id="IPR038050">
    <property type="entry name" value="Neuro_actylchol_rec"/>
</dbReference>
<evidence type="ECO:0000256" key="5">
    <source>
        <dbReference type="ARBA" id="ARBA00022692"/>
    </source>
</evidence>
<name>A0A914I1S7_GLORO</name>
<organism evidence="14 15">
    <name type="scientific">Globodera rostochiensis</name>
    <name type="common">Golden nematode worm</name>
    <name type="synonym">Heterodera rostochiensis</name>
    <dbReference type="NCBI Taxonomy" id="31243"/>
    <lineage>
        <taxon>Eukaryota</taxon>
        <taxon>Metazoa</taxon>
        <taxon>Ecdysozoa</taxon>
        <taxon>Nematoda</taxon>
        <taxon>Chromadorea</taxon>
        <taxon>Rhabditida</taxon>
        <taxon>Tylenchina</taxon>
        <taxon>Tylenchomorpha</taxon>
        <taxon>Tylenchoidea</taxon>
        <taxon>Heteroderidae</taxon>
        <taxon>Heteroderinae</taxon>
        <taxon>Globodera</taxon>
    </lineage>
</organism>
<keyword evidence="14" id="KW-1185">Reference proteome</keyword>
<keyword evidence="6" id="KW-0732">Signal</keyword>
<evidence type="ECO:0000256" key="6">
    <source>
        <dbReference type="ARBA" id="ARBA00022729"/>
    </source>
</evidence>
<dbReference type="PROSITE" id="PS00236">
    <property type="entry name" value="NEUROTR_ION_CHANNEL"/>
    <property type="match status" value="1"/>
</dbReference>
<sequence length="563" mass="64452">MFVRNTYLGVEGNAAAAGALAIGGPSVFRLSLLSPFLSSPAMLHPSPSKITALLFLLFFLSAEAGTRKRKIPCKKTAFNRRTTNYQAWKEQMTVCELLQNYDPAVRPLGQDPNLEKRGPVVVTTSLFVNSISAVSERNMEYVVQFRFQQGWVDDRLAFRVLGEERNFEYIYVARDQTIWIPDSFFQNERSGHYHMLDQENRFVKIRADGRVTYNRRLTLTLACNMNLLRYPMDVQACLIDFASYAYTTNDIIYHWDEVSVEIAATANGALPNFEIASLENDTCDSVTNTGTYSCLRVRLSLRRVFSFFLLQLYIPSAMLVGVSWVSYWIDWKSTAARVPLAIVTLLTMITQSHAINSNLPPVSYAKSIDIWVGGCVVFIFASLIEYAIVNYMGILDEHKQMRKITANRTRLSNVMDGIANATAAGGDVIQPMKKHRIGFRSEKRSLLRKRRKLQLDLRYEEEPEEEQMELNDVAVTPRGGTPRQRDHRLRETEPGWTLQDQDVGELVYVGQRKRVELVRWCSLLSERGRAERIDIIARIVFPVSFALFNCVYWKIYLDDEFAK</sequence>
<dbReference type="SUPFAM" id="SSF90112">
    <property type="entry name" value="Neurotransmitter-gated ion-channel transmembrane pore"/>
    <property type="match status" value="1"/>
</dbReference>
<evidence type="ECO:0000259" key="13">
    <source>
        <dbReference type="Pfam" id="PF02932"/>
    </source>
</evidence>
<comment type="caution">
    <text evidence="11">Lacks conserved residue(s) required for the propagation of feature annotation.</text>
</comment>
<dbReference type="NCBIfam" id="TIGR00860">
    <property type="entry name" value="LIC"/>
    <property type="match status" value="1"/>
</dbReference>